<protein>
    <recommendedName>
        <fullName evidence="2">DUF6533 domain-containing protein</fullName>
    </recommendedName>
</protein>
<evidence type="ECO:0000256" key="1">
    <source>
        <dbReference type="SAM" id="Phobius"/>
    </source>
</evidence>
<dbReference type="AlphaFoldDB" id="A0A4S8KP52"/>
<evidence type="ECO:0000259" key="2">
    <source>
        <dbReference type="Pfam" id="PF20151"/>
    </source>
</evidence>
<organism evidence="3 4">
    <name type="scientific">Dendrothele bispora (strain CBS 962.96)</name>
    <dbReference type="NCBI Taxonomy" id="1314807"/>
    <lineage>
        <taxon>Eukaryota</taxon>
        <taxon>Fungi</taxon>
        <taxon>Dikarya</taxon>
        <taxon>Basidiomycota</taxon>
        <taxon>Agaricomycotina</taxon>
        <taxon>Agaricomycetes</taxon>
        <taxon>Agaricomycetidae</taxon>
        <taxon>Agaricales</taxon>
        <taxon>Agaricales incertae sedis</taxon>
        <taxon>Dendrothele</taxon>
    </lineage>
</organism>
<keyword evidence="4" id="KW-1185">Reference proteome</keyword>
<feature type="transmembrane region" description="Helical" evidence="1">
    <location>
        <begin position="49"/>
        <end position="74"/>
    </location>
</feature>
<keyword evidence="1" id="KW-0472">Membrane</keyword>
<dbReference type="Proteomes" id="UP000297245">
    <property type="component" value="Unassembled WGS sequence"/>
</dbReference>
<accession>A0A4S8KP52</accession>
<evidence type="ECO:0000313" key="3">
    <source>
        <dbReference type="EMBL" id="THU77466.1"/>
    </source>
</evidence>
<evidence type="ECO:0000313" key="4">
    <source>
        <dbReference type="Proteomes" id="UP000297245"/>
    </source>
</evidence>
<reference evidence="3 4" key="1">
    <citation type="journal article" date="2019" name="Nat. Ecol. Evol.">
        <title>Megaphylogeny resolves global patterns of mushroom evolution.</title>
        <authorList>
            <person name="Varga T."/>
            <person name="Krizsan K."/>
            <person name="Foldi C."/>
            <person name="Dima B."/>
            <person name="Sanchez-Garcia M."/>
            <person name="Sanchez-Ramirez S."/>
            <person name="Szollosi G.J."/>
            <person name="Szarkandi J.G."/>
            <person name="Papp V."/>
            <person name="Albert L."/>
            <person name="Andreopoulos W."/>
            <person name="Angelini C."/>
            <person name="Antonin V."/>
            <person name="Barry K.W."/>
            <person name="Bougher N.L."/>
            <person name="Buchanan P."/>
            <person name="Buyck B."/>
            <person name="Bense V."/>
            <person name="Catcheside P."/>
            <person name="Chovatia M."/>
            <person name="Cooper J."/>
            <person name="Damon W."/>
            <person name="Desjardin D."/>
            <person name="Finy P."/>
            <person name="Geml J."/>
            <person name="Haridas S."/>
            <person name="Hughes K."/>
            <person name="Justo A."/>
            <person name="Karasinski D."/>
            <person name="Kautmanova I."/>
            <person name="Kiss B."/>
            <person name="Kocsube S."/>
            <person name="Kotiranta H."/>
            <person name="LaButti K.M."/>
            <person name="Lechner B.E."/>
            <person name="Liimatainen K."/>
            <person name="Lipzen A."/>
            <person name="Lukacs Z."/>
            <person name="Mihaltcheva S."/>
            <person name="Morgado L.N."/>
            <person name="Niskanen T."/>
            <person name="Noordeloos M.E."/>
            <person name="Ohm R.A."/>
            <person name="Ortiz-Santana B."/>
            <person name="Ovrebo C."/>
            <person name="Racz N."/>
            <person name="Riley R."/>
            <person name="Savchenko A."/>
            <person name="Shiryaev A."/>
            <person name="Soop K."/>
            <person name="Spirin V."/>
            <person name="Szebenyi C."/>
            <person name="Tomsovsky M."/>
            <person name="Tulloss R.E."/>
            <person name="Uehling J."/>
            <person name="Grigoriev I.V."/>
            <person name="Vagvolgyi C."/>
            <person name="Papp T."/>
            <person name="Martin F.M."/>
            <person name="Miettinen O."/>
            <person name="Hibbett D.S."/>
            <person name="Nagy L.G."/>
        </authorList>
    </citation>
    <scope>NUCLEOTIDE SEQUENCE [LARGE SCALE GENOMIC DNA]</scope>
    <source>
        <strain evidence="3 4">CBS 962.96</strain>
    </source>
</reference>
<name>A0A4S8KP52_DENBC</name>
<gene>
    <name evidence="3" type="ORF">K435DRAFT_812416</name>
</gene>
<keyword evidence="1" id="KW-1133">Transmembrane helix</keyword>
<dbReference type="EMBL" id="ML180427">
    <property type="protein sequence ID" value="THU77466.1"/>
    <property type="molecule type" value="Genomic_DNA"/>
</dbReference>
<sequence length="171" mass="19509">MLASAGEVQIQVNWNDYVELASFVILYYDYSLTFRDEVEYFWKRPNRSLVAALFYLSRYLPLFGNVPILVFRFWPDQNGTSVLFVIRVYAIYEQNKKLLALLIFAVTAMVINGALQWVLSKGTIGVDVTNAKALGVNVNCLQSYTTSQLTLIDLVYMWIGIVAVDLNEKTI</sequence>
<feature type="domain" description="DUF6533" evidence="2">
    <location>
        <begin position="17"/>
        <end position="63"/>
    </location>
</feature>
<feature type="transmembrane region" description="Helical" evidence="1">
    <location>
        <begin position="98"/>
        <end position="119"/>
    </location>
</feature>
<dbReference type="Pfam" id="PF20151">
    <property type="entry name" value="DUF6533"/>
    <property type="match status" value="1"/>
</dbReference>
<dbReference type="OrthoDB" id="2745134at2759"/>
<dbReference type="InterPro" id="IPR045340">
    <property type="entry name" value="DUF6533"/>
</dbReference>
<proteinExistence type="predicted"/>
<keyword evidence="1" id="KW-0812">Transmembrane</keyword>